<evidence type="ECO:0000256" key="1">
    <source>
        <dbReference type="SAM" id="Coils"/>
    </source>
</evidence>
<dbReference type="Proteomes" id="UP000813215">
    <property type="component" value="Unassembled WGS sequence"/>
</dbReference>
<accession>A0A9E3LTR2</accession>
<feature type="transmembrane region" description="Helical" evidence="2">
    <location>
        <begin position="42"/>
        <end position="69"/>
    </location>
</feature>
<protein>
    <submittedName>
        <fullName evidence="3">MFS transporter</fullName>
    </submittedName>
</protein>
<keyword evidence="1" id="KW-0175">Coiled coil</keyword>
<feature type="coiled-coil region" evidence="1">
    <location>
        <begin position="470"/>
        <end position="501"/>
    </location>
</feature>
<gene>
    <name evidence="3" type="ORF">KME28_14350</name>
</gene>
<keyword evidence="2" id="KW-0812">Transmembrane</keyword>
<dbReference type="EMBL" id="JAHHHW010000094">
    <property type="protein sequence ID" value="MBW4432868.1"/>
    <property type="molecule type" value="Genomic_DNA"/>
</dbReference>
<proteinExistence type="predicted"/>
<comment type="caution">
    <text evidence="3">The sequence shown here is derived from an EMBL/GenBank/DDBJ whole genome shotgun (WGS) entry which is preliminary data.</text>
</comment>
<sequence>MFTITELALKWCPLDFGLVPINFAQALVIPEEATLVFSGPKFLVAFLAGLVMAFAFQLLLTNFSVAIGISSGVDLDADESESLGSTIRKVEAKVGWWALITATIALFSASFLAVKLSFISSAFFGAIIGVVIWSAYFSILMWLGSNAVGSLIGSVITTVNSGLQGLMGVAGTAIGSNVAKSQMISTAEDITATVRRELASGFNPDSIRNTLQSSLASVQLPQLNLKEIRGQFDKLLRESDLQSVANSDLLQNINRQTFVDLISSRTDFPKADINKIADQFQAAWEQVLKRKNPTQQVINLLKQASPEELKSENFGERLQEWVTADGGNGKQSNSVMKQAFQYGLTAAVPAVVNRLDFSEIDVDKISHQLEDLKDKVQEVDVEKITSQLKQLRDQANKQITQRLPGLPYNTVKADVEDYILYSLPWHFNRITIADEFKNVIYDPNADPGTVRRELEEIKPEYLTSLLSRRDDISEARIQEISEQLENIRQEVLETVRQAQTREKSQDTRTRIENYLRSTAKEELNLEGIERDFATLLEDPEAGFEELSQRLSPFNRDTLVQLLQQREDINEQEANNIVDQLESTRDRVLNRATELQEQARTQAAQLRQRVEDYLRNTNKEELNPEGIKRDFRTLLEDPQAGISTLRSRLSQFDRDTLVKLLSQRQDLSEQQVNQILDNLEQVRHNILQAPQKLADQAKEQYLQTARAIAQYLRNTNLEELNPESIQQDLEKLLENPQEGALALRDRLSQMDRETLVKLLTQRGDLSEEDVNRIIDQVQQAIGKIVRAPRRLANRTTKQVLDFEANLENYLRNTNKEELNPEGIKRDLQLLLQDPRTGVGSLSDRLAKIDRSTLVVLLSQREDISETEANQIVDQIESVRNSIVEQYQQLQQRLQSIIDGIFARVRNYLNSLDRPELNYEAIQQDFAKLFDDPQMGLEALRDRLSQFDRDTLVAILSSREDISQEQANQIIDRIEVARDSVLHRAERIQQEVNKRLATLKEQTKKQATETRKAVADAAWWLFNTAFASLVASAIAGALAVTQF</sequence>
<reference evidence="3" key="2">
    <citation type="journal article" date="2022" name="Microbiol. Resour. Announc.">
        <title>Metagenome Sequencing to Explore Phylogenomics of Terrestrial Cyanobacteria.</title>
        <authorList>
            <person name="Ward R.D."/>
            <person name="Stajich J.E."/>
            <person name="Johansen J.R."/>
            <person name="Huntemann M."/>
            <person name="Clum A."/>
            <person name="Foster B."/>
            <person name="Foster B."/>
            <person name="Roux S."/>
            <person name="Palaniappan K."/>
            <person name="Varghese N."/>
            <person name="Mukherjee S."/>
            <person name="Reddy T.B.K."/>
            <person name="Daum C."/>
            <person name="Copeland A."/>
            <person name="Chen I.A."/>
            <person name="Ivanova N.N."/>
            <person name="Kyrpides N.C."/>
            <person name="Shapiro N."/>
            <person name="Eloe-Fadrosh E.A."/>
            <person name="Pietrasiak N."/>
        </authorList>
    </citation>
    <scope>NUCLEOTIDE SEQUENCE</scope>
    <source>
        <strain evidence="3">HA4357-MV3</strain>
    </source>
</reference>
<keyword evidence="2" id="KW-1133">Transmembrane helix</keyword>
<evidence type="ECO:0000313" key="3">
    <source>
        <dbReference type="EMBL" id="MBW4432868.1"/>
    </source>
</evidence>
<dbReference type="AlphaFoldDB" id="A0A9E3LTR2"/>
<evidence type="ECO:0000256" key="2">
    <source>
        <dbReference type="SAM" id="Phobius"/>
    </source>
</evidence>
<evidence type="ECO:0000313" key="4">
    <source>
        <dbReference type="Proteomes" id="UP000813215"/>
    </source>
</evidence>
<feature type="transmembrane region" description="Helical" evidence="2">
    <location>
        <begin position="94"/>
        <end position="114"/>
    </location>
</feature>
<feature type="transmembrane region" description="Helical" evidence="2">
    <location>
        <begin position="1015"/>
        <end position="1038"/>
    </location>
</feature>
<feature type="coiled-coil region" evidence="1">
    <location>
        <begin position="570"/>
        <end position="622"/>
    </location>
</feature>
<name>A0A9E3LTR2_9NOST</name>
<keyword evidence="2" id="KW-0472">Membrane</keyword>
<organism evidence="3 4">
    <name type="scientific">Pelatocladus maniniholoensis HA4357-MV3</name>
    <dbReference type="NCBI Taxonomy" id="1117104"/>
    <lineage>
        <taxon>Bacteria</taxon>
        <taxon>Bacillati</taxon>
        <taxon>Cyanobacteriota</taxon>
        <taxon>Cyanophyceae</taxon>
        <taxon>Nostocales</taxon>
        <taxon>Nostocaceae</taxon>
        <taxon>Pelatocladus</taxon>
    </lineage>
</organism>
<feature type="transmembrane region" description="Helical" evidence="2">
    <location>
        <begin position="121"/>
        <end position="143"/>
    </location>
</feature>
<reference evidence="3" key="1">
    <citation type="submission" date="2021-05" db="EMBL/GenBank/DDBJ databases">
        <authorList>
            <person name="Pietrasiak N."/>
            <person name="Ward R."/>
            <person name="Stajich J.E."/>
            <person name="Kurbessoian T."/>
        </authorList>
    </citation>
    <scope>NUCLEOTIDE SEQUENCE</scope>
    <source>
        <strain evidence="3">HA4357-MV3</strain>
    </source>
</reference>
<feature type="coiled-coil region" evidence="1">
    <location>
        <begin position="355"/>
        <end position="401"/>
    </location>
</feature>